<evidence type="ECO:0000313" key="1">
    <source>
        <dbReference type="EMBL" id="CAG8761161.1"/>
    </source>
</evidence>
<feature type="non-terminal residue" evidence="1">
    <location>
        <position position="1"/>
    </location>
</feature>
<accession>A0ACA9QQW0</accession>
<organism evidence="1 2">
    <name type="scientific">Racocetra persica</name>
    <dbReference type="NCBI Taxonomy" id="160502"/>
    <lineage>
        <taxon>Eukaryota</taxon>
        <taxon>Fungi</taxon>
        <taxon>Fungi incertae sedis</taxon>
        <taxon>Mucoromycota</taxon>
        <taxon>Glomeromycotina</taxon>
        <taxon>Glomeromycetes</taxon>
        <taxon>Diversisporales</taxon>
        <taxon>Gigasporaceae</taxon>
        <taxon>Racocetra</taxon>
    </lineage>
</organism>
<dbReference type="Proteomes" id="UP000789920">
    <property type="component" value="Unassembled WGS sequence"/>
</dbReference>
<proteinExistence type="predicted"/>
<comment type="caution">
    <text evidence="1">The sequence shown here is derived from an EMBL/GenBank/DDBJ whole genome shotgun (WGS) entry which is preliminary data.</text>
</comment>
<gene>
    <name evidence="1" type="ORF">RPERSI_LOCUS15244</name>
</gene>
<name>A0ACA9QQW0_9GLOM</name>
<reference evidence="1" key="1">
    <citation type="submission" date="2021-06" db="EMBL/GenBank/DDBJ databases">
        <authorList>
            <person name="Kallberg Y."/>
            <person name="Tangrot J."/>
            <person name="Rosling A."/>
        </authorList>
    </citation>
    <scope>NUCLEOTIDE SEQUENCE</scope>
    <source>
        <strain evidence="1">MA461A</strain>
    </source>
</reference>
<dbReference type="EMBL" id="CAJVQC010036372">
    <property type="protein sequence ID" value="CAG8761161.1"/>
    <property type="molecule type" value="Genomic_DNA"/>
</dbReference>
<evidence type="ECO:0000313" key="2">
    <source>
        <dbReference type="Proteomes" id="UP000789920"/>
    </source>
</evidence>
<feature type="non-terminal residue" evidence="1">
    <location>
        <position position="87"/>
    </location>
</feature>
<protein>
    <submittedName>
        <fullName evidence="1">10261_t:CDS:1</fullName>
    </submittedName>
</protein>
<keyword evidence="2" id="KW-1185">Reference proteome</keyword>
<sequence length="87" mass="10538">ELAKWAKEKFDLDNTPNQATLSRILAKQDEYLKMNDKKDLRIKRYHQVLQPQLYEALANWVLQYQAKRIYLTEELIYEKGRKLVKQL</sequence>